<sequence>MLRKFISYYKPHIWLLILDLVCALLISAADLVYPMVTRDLINNVIPQGNTRLIFIIGGALFIIYFIRMIMEYIVGYYGHLLGVKMEYDMRKELFSHIMDLSFDFFDSNRTGHIMSRVVNDLNEISEMAHHGPEDLLISTIKIIGAFILLCTINIRLTFIIFTIVPFMLYFMVTYNFKLEKTFRKMREKLADVNAGLENSISGIRVVKSFTNEDKERVKFDRGNEMFKEARGQAVKQIGIFDSGTNFLSNLTIVITIVAGGYYVSAGMINSGDLVAYLIYISQFLQPLNTFVRFTEMFQQGMAGFKRFQELMSIEPTIVDKPGAIELNDIKGDVEFDDVSFSYDGDKKVLSGINLKVRAGETVAIVGPSGAGKTTMCSLIPRFYDIDSGTIRIDGIDIRDITLNSLRKNIGIVQQDVFLFPGSIKENISYGYPEATDEDIIEAARLANAHDFIMEMPYGYDTYIGERGVKLSGGQKQRISIARMFLKNPKILILDEATSSLDTLSEAVIQESIERLAEDRTTFIIAHRLATIRNARRIIVLTENGIEEEGSHAELISRKGLYYELYNSQFESLLTH</sequence>
<dbReference type="GO" id="GO:0015421">
    <property type="term" value="F:ABC-type oligopeptide transporter activity"/>
    <property type="evidence" value="ECO:0007669"/>
    <property type="project" value="TreeGrafter"/>
</dbReference>
<dbReference type="EMBL" id="VTPS01000013">
    <property type="protein sequence ID" value="TZE81527.1"/>
    <property type="molecule type" value="Genomic_DNA"/>
</dbReference>
<evidence type="ECO:0000256" key="1">
    <source>
        <dbReference type="ARBA" id="ARBA00004651"/>
    </source>
</evidence>
<comment type="subcellular location">
    <subcellularLocation>
        <location evidence="1">Cell membrane</location>
        <topology evidence="1">Multi-pass membrane protein</topology>
    </subcellularLocation>
</comment>
<dbReference type="SUPFAM" id="SSF90123">
    <property type="entry name" value="ABC transporter transmembrane region"/>
    <property type="match status" value="1"/>
</dbReference>
<dbReference type="Pfam" id="PF00664">
    <property type="entry name" value="ABC_membrane"/>
    <property type="match status" value="1"/>
</dbReference>
<keyword evidence="3" id="KW-0547">Nucleotide-binding</keyword>
<keyword evidence="5 7" id="KW-1133">Transmembrane helix</keyword>
<dbReference type="CDD" id="cd18549">
    <property type="entry name" value="ABC_6TM_YwjA_like"/>
    <property type="match status" value="1"/>
</dbReference>
<comment type="caution">
    <text evidence="10">The sequence shown here is derived from an EMBL/GenBank/DDBJ whole genome shotgun (WGS) entry which is preliminary data.</text>
</comment>
<dbReference type="Proteomes" id="UP000322976">
    <property type="component" value="Unassembled WGS sequence"/>
</dbReference>
<dbReference type="InterPro" id="IPR003593">
    <property type="entry name" value="AAA+_ATPase"/>
</dbReference>
<dbReference type="GO" id="GO:0005886">
    <property type="term" value="C:plasma membrane"/>
    <property type="evidence" value="ECO:0007669"/>
    <property type="project" value="UniProtKB-SubCell"/>
</dbReference>
<evidence type="ECO:0000313" key="10">
    <source>
        <dbReference type="EMBL" id="TZE81527.1"/>
    </source>
</evidence>
<reference evidence="10 11" key="1">
    <citation type="submission" date="2019-08" db="EMBL/GenBank/DDBJ databases">
        <title>Calorimonas adulescens gen. nov., sp. nov., an anaerobic thermophilic bacterium from Sakhalin hot spring.</title>
        <authorList>
            <person name="Khomyakova M.A."/>
            <person name="Merkel A.Y."/>
            <person name="Novikov A."/>
            <person name="Bonch-Osmolovskaya E.A."/>
            <person name="Slobodkin A.I."/>
        </authorList>
    </citation>
    <scope>NUCLEOTIDE SEQUENCE [LARGE SCALE GENOMIC DNA]</scope>
    <source>
        <strain evidence="10 11">A05MB</strain>
    </source>
</reference>
<protein>
    <submittedName>
        <fullName evidence="10">ABC transporter ATP-binding protein</fullName>
    </submittedName>
</protein>
<feature type="domain" description="ABC transmembrane type-1" evidence="9">
    <location>
        <begin position="17"/>
        <end position="299"/>
    </location>
</feature>
<dbReference type="InterPro" id="IPR011527">
    <property type="entry name" value="ABC1_TM_dom"/>
</dbReference>
<evidence type="ECO:0000256" key="7">
    <source>
        <dbReference type="SAM" id="Phobius"/>
    </source>
</evidence>
<dbReference type="PANTHER" id="PTHR43394:SF1">
    <property type="entry name" value="ATP-BINDING CASSETTE SUB-FAMILY B MEMBER 10, MITOCHONDRIAL"/>
    <property type="match status" value="1"/>
</dbReference>
<dbReference type="Gene3D" id="1.20.1560.10">
    <property type="entry name" value="ABC transporter type 1, transmembrane domain"/>
    <property type="match status" value="1"/>
</dbReference>
<feature type="domain" description="ABC transporter" evidence="8">
    <location>
        <begin position="333"/>
        <end position="567"/>
    </location>
</feature>
<dbReference type="Gene3D" id="3.40.50.300">
    <property type="entry name" value="P-loop containing nucleotide triphosphate hydrolases"/>
    <property type="match status" value="1"/>
</dbReference>
<keyword evidence="4 10" id="KW-0067">ATP-binding</keyword>
<evidence type="ECO:0000256" key="6">
    <source>
        <dbReference type="ARBA" id="ARBA00023136"/>
    </source>
</evidence>
<feature type="transmembrane region" description="Helical" evidence="7">
    <location>
        <begin position="158"/>
        <end position="176"/>
    </location>
</feature>
<dbReference type="Pfam" id="PF00005">
    <property type="entry name" value="ABC_tran"/>
    <property type="match status" value="1"/>
</dbReference>
<dbReference type="SUPFAM" id="SSF52540">
    <property type="entry name" value="P-loop containing nucleoside triphosphate hydrolases"/>
    <property type="match status" value="1"/>
</dbReference>
<dbReference type="InterPro" id="IPR039421">
    <property type="entry name" value="Type_1_exporter"/>
</dbReference>
<feature type="transmembrane region" description="Helical" evidence="7">
    <location>
        <begin position="246"/>
        <end position="267"/>
    </location>
</feature>
<proteinExistence type="predicted"/>
<dbReference type="CDD" id="cd03251">
    <property type="entry name" value="ABCC_MsbA"/>
    <property type="match status" value="1"/>
</dbReference>
<name>A0A5D8QAW5_9THEO</name>
<evidence type="ECO:0000259" key="9">
    <source>
        <dbReference type="PROSITE" id="PS50929"/>
    </source>
</evidence>
<accession>A0A5D8QAW5</accession>
<evidence type="ECO:0000313" key="11">
    <source>
        <dbReference type="Proteomes" id="UP000322976"/>
    </source>
</evidence>
<feature type="transmembrane region" description="Helical" evidence="7">
    <location>
        <begin position="135"/>
        <end position="152"/>
    </location>
</feature>
<dbReference type="InterPro" id="IPR003439">
    <property type="entry name" value="ABC_transporter-like_ATP-bd"/>
</dbReference>
<dbReference type="PROSITE" id="PS50929">
    <property type="entry name" value="ABC_TM1F"/>
    <property type="match status" value="1"/>
</dbReference>
<evidence type="ECO:0000259" key="8">
    <source>
        <dbReference type="PROSITE" id="PS50893"/>
    </source>
</evidence>
<evidence type="ECO:0000256" key="4">
    <source>
        <dbReference type="ARBA" id="ARBA00022840"/>
    </source>
</evidence>
<keyword evidence="11" id="KW-1185">Reference proteome</keyword>
<evidence type="ECO:0000256" key="3">
    <source>
        <dbReference type="ARBA" id="ARBA00022741"/>
    </source>
</evidence>
<dbReference type="RefSeq" id="WP_149545680.1">
    <property type="nucleotide sequence ID" value="NZ_VTPS01000013.1"/>
</dbReference>
<evidence type="ECO:0000256" key="2">
    <source>
        <dbReference type="ARBA" id="ARBA00022692"/>
    </source>
</evidence>
<feature type="transmembrane region" description="Helical" evidence="7">
    <location>
        <begin position="52"/>
        <end position="70"/>
    </location>
</feature>
<organism evidence="10 11">
    <name type="scientific">Calorimonas adulescens</name>
    <dbReference type="NCBI Taxonomy" id="2606906"/>
    <lineage>
        <taxon>Bacteria</taxon>
        <taxon>Bacillati</taxon>
        <taxon>Bacillota</taxon>
        <taxon>Clostridia</taxon>
        <taxon>Thermoanaerobacterales</taxon>
        <taxon>Thermoanaerobacteraceae</taxon>
        <taxon>Calorimonas</taxon>
    </lineage>
</organism>
<dbReference type="GO" id="GO:0016887">
    <property type="term" value="F:ATP hydrolysis activity"/>
    <property type="evidence" value="ECO:0007669"/>
    <property type="project" value="InterPro"/>
</dbReference>
<gene>
    <name evidence="10" type="ORF">FWJ32_09305</name>
</gene>
<dbReference type="PROSITE" id="PS00211">
    <property type="entry name" value="ABC_TRANSPORTER_1"/>
    <property type="match status" value="1"/>
</dbReference>
<dbReference type="InterPro" id="IPR036640">
    <property type="entry name" value="ABC1_TM_sf"/>
</dbReference>
<dbReference type="PANTHER" id="PTHR43394">
    <property type="entry name" value="ATP-DEPENDENT PERMEASE MDL1, MITOCHONDRIAL"/>
    <property type="match status" value="1"/>
</dbReference>
<dbReference type="InterPro" id="IPR027417">
    <property type="entry name" value="P-loop_NTPase"/>
</dbReference>
<dbReference type="SMART" id="SM00382">
    <property type="entry name" value="AAA"/>
    <property type="match status" value="1"/>
</dbReference>
<evidence type="ECO:0000256" key="5">
    <source>
        <dbReference type="ARBA" id="ARBA00022989"/>
    </source>
</evidence>
<keyword evidence="6 7" id="KW-0472">Membrane</keyword>
<dbReference type="PROSITE" id="PS50893">
    <property type="entry name" value="ABC_TRANSPORTER_2"/>
    <property type="match status" value="1"/>
</dbReference>
<dbReference type="InterPro" id="IPR017871">
    <property type="entry name" value="ABC_transporter-like_CS"/>
</dbReference>
<dbReference type="AlphaFoldDB" id="A0A5D8QAW5"/>
<dbReference type="FunFam" id="3.40.50.300:FF:000218">
    <property type="entry name" value="Multidrug ABC transporter ATP-binding protein"/>
    <property type="match status" value="1"/>
</dbReference>
<keyword evidence="2 7" id="KW-0812">Transmembrane</keyword>
<dbReference type="GO" id="GO:0005524">
    <property type="term" value="F:ATP binding"/>
    <property type="evidence" value="ECO:0007669"/>
    <property type="project" value="UniProtKB-KW"/>
</dbReference>